<dbReference type="InterPro" id="IPR017937">
    <property type="entry name" value="Thioredoxin_CS"/>
</dbReference>
<accession>J9GE25</accession>
<feature type="domain" description="Thioredoxin" evidence="5">
    <location>
        <begin position="1"/>
        <end position="107"/>
    </location>
</feature>
<proteinExistence type="predicted"/>
<dbReference type="InterPro" id="IPR005746">
    <property type="entry name" value="Thioredoxin"/>
</dbReference>
<keyword evidence="2" id="KW-0249">Electron transport</keyword>
<dbReference type="PROSITE" id="PS00194">
    <property type="entry name" value="THIOREDOXIN_1"/>
    <property type="match status" value="1"/>
</dbReference>
<reference evidence="6" key="1">
    <citation type="journal article" date="2012" name="PLoS ONE">
        <title>Gene sets for utilization of primary and secondary nutrition supplies in the distal gut of endangered iberian lynx.</title>
        <authorList>
            <person name="Alcaide M."/>
            <person name="Messina E."/>
            <person name="Richter M."/>
            <person name="Bargiela R."/>
            <person name="Peplies J."/>
            <person name="Huws S.A."/>
            <person name="Newbold C.J."/>
            <person name="Golyshin P.N."/>
            <person name="Simon M.A."/>
            <person name="Lopez G."/>
            <person name="Yakimov M.M."/>
            <person name="Ferrer M."/>
        </authorList>
    </citation>
    <scope>NUCLEOTIDE SEQUENCE</scope>
</reference>
<evidence type="ECO:0000256" key="1">
    <source>
        <dbReference type="ARBA" id="ARBA00022448"/>
    </source>
</evidence>
<evidence type="ECO:0000313" key="6">
    <source>
        <dbReference type="EMBL" id="EJX05154.1"/>
    </source>
</evidence>
<keyword evidence="3" id="KW-1015">Disulfide bond</keyword>
<dbReference type="Pfam" id="PF00085">
    <property type="entry name" value="Thioredoxin"/>
    <property type="match status" value="1"/>
</dbReference>
<dbReference type="GO" id="GO:0045454">
    <property type="term" value="P:cell redox homeostasis"/>
    <property type="evidence" value="ECO:0007669"/>
    <property type="project" value="TreeGrafter"/>
</dbReference>
<evidence type="ECO:0000256" key="4">
    <source>
        <dbReference type="ARBA" id="ARBA00023284"/>
    </source>
</evidence>
<gene>
    <name evidence="6" type="ORF">EVA_06737</name>
</gene>
<organism evidence="6">
    <name type="scientific">gut metagenome</name>
    <dbReference type="NCBI Taxonomy" id="749906"/>
    <lineage>
        <taxon>unclassified sequences</taxon>
        <taxon>metagenomes</taxon>
        <taxon>organismal metagenomes</taxon>
    </lineage>
</organism>
<dbReference type="EMBL" id="AMCI01001559">
    <property type="protein sequence ID" value="EJX05154.1"/>
    <property type="molecule type" value="Genomic_DNA"/>
</dbReference>
<dbReference type="CDD" id="cd02947">
    <property type="entry name" value="TRX_family"/>
    <property type="match status" value="1"/>
</dbReference>
<dbReference type="NCBIfam" id="TIGR01068">
    <property type="entry name" value="thioredoxin"/>
    <property type="match status" value="1"/>
</dbReference>
<comment type="caution">
    <text evidence="6">The sequence shown here is derived from an EMBL/GenBank/DDBJ whole genome shotgun (WGS) entry which is preliminary data.</text>
</comment>
<evidence type="ECO:0000259" key="5">
    <source>
        <dbReference type="PROSITE" id="PS51352"/>
    </source>
</evidence>
<keyword evidence="6" id="KW-0560">Oxidoreductase</keyword>
<dbReference type="PANTHER" id="PTHR45663">
    <property type="entry name" value="GEO12009P1"/>
    <property type="match status" value="1"/>
</dbReference>
<dbReference type="InterPro" id="IPR036249">
    <property type="entry name" value="Thioredoxin-like_sf"/>
</dbReference>
<keyword evidence="1" id="KW-0813">Transport</keyword>
<dbReference type="AlphaFoldDB" id="J9GE25"/>
<evidence type="ECO:0000256" key="2">
    <source>
        <dbReference type="ARBA" id="ARBA00022982"/>
    </source>
</evidence>
<sequence length="109" mass="12290">METINNYLPYLKGYDFTGKTPVIIDFYATWCGPCKALSPYIQRLAEEYEGRVKVLKVDVDKNQALAQAARIMSIPTLFFIDREGNIERQVGGVPYATLVARAEELVKKG</sequence>
<dbReference type="EC" id="1.8.4.2" evidence="6"/>
<dbReference type="PRINTS" id="PR00421">
    <property type="entry name" value="THIOREDOXIN"/>
</dbReference>
<evidence type="ECO:0000256" key="3">
    <source>
        <dbReference type="ARBA" id="ARBA00023157"/>
    </source>
</evidence>
<keyword evidence="4" id="KW-0676">Redox-active center</keyword>
<dbReference type="Gene3D" id="3.40.30.10">
    <property type="entry name" value="Glutaredoxin"/>
    <property type="match status" value="1"/>
</dbReference>
<protein>
    <submittedName>
        <fullName evidence="6">Thioredoxin</fullName>
        <ecNumber evidence="6">1.8.4.2</ecNumber>
    </submittedName>
</protein>
<dbReference type="SUPFAM" id="SSF52833">
    <property type="entry name" value="Thioredoxin-like"/>
    <property type="match status" value="1"/>
</dbReference>
<dbReference type="GO" id="GO:0019153">
    <property type="term" value="F:protein-disulfide reductase (glutathione) activity"/>
    <property type="evidence" value="ECO:0007669"/>
    <property type="project" value="UniProtKB-EC"/>
</dbReference>
<dbReference type="PANTHER" id="PTHR45663:SF11">
    <property type="entry name" value="GEO12009P1"/>
    <property type="match status" value="1"/>
</dbReference>
<name>J9GE25_9ZZZZ</name>
<dbReference type="GO" id="GO:0005829">
    <property type="term" value="C:cytosol"/>
    <property type="evidence" value="ECO:0007669"/>
    <property type="project" value="TreeGrafter"/>
</dbReference>
<dbReference type="InterPro" id="IPR013766">
    <property type="entry name" value="Thioredoxin_domain"/>
</dbReference>
<dbReference type="PROSITE" id="PS51352">
    <property type="entry name" value="THIOREDOXIN_2"/>
    <property type="match status" value="1"/>
</dbReference>